<dbReference type="Proteomes" id="UP000184346">
    <property type="component" value="Unassembled WGS sequence"/>
</dbReference>
<protein>
    <submittedName>
        <fullName evidence="2">Uncharacterized protein</fullName>
    </submittedName>
</protein>
<dbReference type="EMBL" id="FQUJ01000009">
    <property type="protein sequence ID" value="SHF28919.1"/>
    <property type="molecule type" value="Genomic_DNA"/>
</dbReference>
<dbReference type="STRING" id="1121942.SAMN02745148_02240"/>
<keyword evidence="1" id="KW-1133">Transmembrane helix</keyword>
<gene>
    <name evidence="2" type="ORF">SAMN02745148_02240</name>
</gene>
<keyword evidence="1" id="KW-0472">Membrane</keyword>
<dbReference type="AlphaFoldDB" id="A0A1M5AF92"/>
<name>A0A1M5AF92_9GAMM</name>
<proteinExistence type="predicted"/>
<evidence type="ECO:0000313" key="3">
    <source>
        <dbReference type="Proteomes" id="UP000184346"/>
    </source>
</evidence>
<evidence type="ECO:0000256" key="1">
    <source>
        <dbReference type="SAM" id="Phobius"/>
    </source>
</evidence>
<feature type="transmembrane region" description="Helical" evidence="1">
    <location>
        <begin position="12"/>
        <end position="33"/>
    </location>
</feature>
<dbReference type="RefSeq" id="WP_072822825.1">
    <property type="nucleotide sequence ID" value="NZ_FQUJ01000009.1"/>
</dbReference>
<reference evidence="2 3" key="1">
    <citation type="submission" date="2016-11" db="EMBL/GenBank/DDBJ databases">
        <authorList>
            <person name="Jaros S."/>
            <person name="Januszkiewicz K."/>
            <person name="Wedrychowicz H."/>
        </authorList>
    </citation>
    <scope>NUCLEOTIDE SEQUENCE [LARGE SCALE GENOMIC DNA]</scope>
    <source>
        <strain evidence="2 3">DSM 19980</strain>
    </source>
</reference>
<accession>A0A1M5AF92</accession>
<organism evidence="2 3">
    <name type="scientific">Modicisalibacter ilicicola DSM 19980</name>
    <dbReference type="NCBI Taxonomy" id="1121942"/>
    <lineage>
        <taxon>Bacteria</taxon>
        <taxon>Pseudomonadati</taxon>
        <taxon>Pseudomonadota</taxon>
        <taxon>Gammaproteobacteria</taxon>
        <taxon>Oceanospirillales</taxon>
        <taxon>Halomonadaceae</taxon>
        <taxon>Modicisalibacter</taxon>
    </lineage>
</organism>
<dbReference type="OrthoDB" id="5917490at2"/>
<sequence length="166" mass="18505">MQPRIGDSGTFPLRNLLTVITLAILLMAVWYLFAHYLRSGGKDIAWYPPETPCNLHRGACHAPLGEQARLHLALGSEIAPLEPLPIEVRLEGAEAERVVVLFEGRGMDMGLHRFVLDAVSADRFRGLGQFGVCSLKVMPWRIKVLVDTADGRKGSWFDIEVRRRSG</sequence>
<keyword evidence="3" id="KW-1185">Reference proteome</keyword>
<evidence type="ECO:0000313" key="2">
    <source>
        <dbReference type="EMBL" id="SHF28919.1"/>
    </source>
</evidence>
<keyword evidence="1" id="KW-0812">Transmembrane</keyword>